<evidence type="ECO:0000256" key="5">
    <source>
        <dbReference type="ARBA" id="ARBA00023529"/>
    </source>
</evidence>
<reference evidence="10 11" key="1">
    <citation type="submission" date="2020-04" db="EMBL/GenBank/DDBJ databases">
        <title>Perkinsus chesapeaki whole genome sequence.</title>
        <authorList>
            <person name="Bogema D.R."/>
        </authorList>
    </citation>
    <scope>NUCLEOTIDE SEQUENCE [LARGE SCALE GENOMIC DNA]</scope>
    <source>
        <strain evidence="10">ATCC PRA-425</strain>
    </source>
</reference>
<feature type="chain" id="PRO_5029631190" description="subtilisin" evidence="8">
    <location>
        <begin position="22"/>
        <end position="316"/>
    </location>
</feature>
<feature type="non-terminal residue" evidence="10">
    <location>
        <position position="1"/>
    </location>
</feature>
<comment type="similarity">
    <text evidence="1 7">Belongs to the peptidase S8 family.</text>
</comment>
<dbReference type="Proteomes" id="UP000591131">
    <property type="component" value="Unassembled WGS sequence"/>
</dbReference>
<evidence type="ECO:0000256" key="6">
    <source>
        <dbReference type="ARBA" id="ARBA00023619"/>
    </source>
</evidence>
<evidence type="ECO:0000256" key="4">
    <source>
        <dbReference type="ARBA" id="ARBA00022825"/>
    </source>
</evidence>
<keyword evidence="8" id="KW-0732">Signal</keyword>
<name>A0A7J6KMY3_PERCH</name>
<keyword evidence="11" id="KW-1185">Reference proteome</keyword>
<dbReference type="InterPro" id="IPR036852">
    <property type="entry name" value="Peptidase_S8/S53_dom_sf"/>
</dbReference>
<dbReference type="PANTHER" id="PTHR43806">
    <property type="entry name" value="PEPTIDASE S8"/>
    <property type="match status" value="1"/>
</dbReference>
<feature type="signal peptide" evidence="8">
    <location>
        <begin position="1"/>
        <end position="21"/>
    </location>
</feature>
<evidence type="ECO:0000313" key="10">
    <source>
        <dbReference type="EMBL" id="KAF4647941.1"/>
    </source>
</evidence>
<comment type="catalytic activity">
    <reaction evidence="5">
        <text>Hydrolysis of proteins with broad specificity for peptide bonds, and a preference for a large uncharged residue in P1. Hydrolyzes peptide amides.</text>
        <dbReference type="EC" id="3.4.21.62"/>
    </reaction>
</comment>
<evidence type="ECO:0000256" key="1">
    <source>
        <dbReference type="ARBA" id="ARBA00011073"/>
    </source>
</evidence>
<sequence length="316" mass="34941">LFPSTFMRSIPALLLTWYAASQDVYDNRTVLSVFYEGSMIDVRTLPDLLAHAGVERDDRITSFFNNTHIKTLRYAECQIAVTSMDSVSNVDLCDYIHEAKRHLPGLVTTCGKNINGKLTQLDDELYVNDPAARMEAQLVRMRMAEVWETLQKYARTNITVAVIDQGVDFVDPDMKPLMCSLNTSDGRTIKGGWNFVDDCALPTVESGHGQYVSRVLAARGNDSYGMVGVAADHVRLVPLQACRGGDCPIVHLVEAIDLAMDLGVDVISMSLRYFINGYSSGERSLLETVLRKAQEQNIILVSAAGNDKSDATDCYP</sequence>
<protein>
    <recommendedName>
        <fullName evidence="6">subtilisin</fullName>
        <ecNumber evidence="6">3.4.21.62</ecNumber>
    </recommendedName>
</protein>
<evidence type="ECO:0000256" key="7">
    <source>
        <dbReference type="PROSITE-ProRule" id="PRU01240"/>
    </source>
</evidence>
<dbReference type="OrthoDB" id="531541at2759"/>
<feature type="non-terminal residue" evidence="10">
    <location>
        <position position="316"/>
    </location>
</feature>
<dbReference type="EC" id="3.4.21.62" evidence="6"/>
<keyword evidence="4" id="KW-0720">Serine protease</keyword>
<comment type="caution">
    <text evidence="7">Lacks conserved residue(s) required for the propagation of feature annotation.</text>
</comment>
<keyword evidence="3" id="KW-0378">Hydrolase</keyword>
<dbReference type="PANTHER" id="PTHR43806:SF11">
    <property type="entry name" value="CEREVISIN-RELATED"/>
    <property type="match status" value="1"/>
</dbReference>
<dbReference type="Pfam" id="PF00082">
    <property type="entry name" value="Peptidase_S8"/>
    <property type="match status" value="1"/>
</dbReference>
<evidence type="ECO:0000256" key="8">
    <source>
        <dbReference type="SAM" id="SignalP"/>
    </source>
</evidence>
<dbReference type="PROSITE" id="PS51892">
    <property type="entry name" value="SUBTILASE"/>
    <property type="match status" value="1"/>
</dbReference>
<dbReference type="GO" id="GO:0004252">
    <property type="term" value="F:serine-type endopeptidase activity"/>
    <property type="evidence" value="ECO:0007669"/>
    <property type="project" value="UniProtKB-EC"/>
</dbReference>
<dbReference type="InterPro" id="IPR050131">
    <property type="entry name" value="Peptidase_S8_subtilisin-like"/>
</dbReference>
<gene>
    <name evidence="10" type="primary">SUB2_13</name>
    <name evidence="10" type="ORF">FOL47_003939</name>
</gene>
<proteinExistence type="inferred from homology"/>
<evidence type="ECO:0000313" key="11">
    <source>
        <dbReference type="Proteomes" id="UP000591131"/>
    </source>
</evidence>
<evidence type="ECO:0000259" key="9">
    <source>
        <dbReference type="Pfam" id="PF00082"/>
    </source>
</evidence>
<dbReference type="EMBL" id="JAAPAO010002278">
    <property type="protein sequence ID" value="KAF4647941.1"/>
    <property type="molecule type" value="Genomic_DNA"/>
</dbReference>
<feature type="domain" description="Peptidase S8/S53" evidence="9">
    <location>
        <begin position="156"/>
        <end position="309"/>
    </location>
</feature>
<dbReference type="InterPro" id="IPR000209">
    <property type="entry name" value="Peptidase_S8/S53_dom"/>
</dbReference>
<dbReference type="GO" id="GO:0006508">
    <property type="term" value="P:proteolysis"/>
    <property type="evidence" value="ECO:0007669"/>
    <property type="project" value="UniProtKB-KW"/>
</dbReference>
<comment type="caution">
    <text evidence="10">The sequence shown here is derived from an EMBL/GenBank/DDBJ whole genome shotgun (WGS) entry which is preliminary data.</text>
</comment>
<evidence type="ECO:0000256" key="2">
    <source>
        <dbReference type="ARBA" id="ARBA00022670"/>
    </source>
</evidence>
<dbReference type="AlphaFoldDB" id="A0A7J6KMY3"/>
<dbReference type="Gene3D" id="3.40.50.200">
    <property type="entry name" value="Peptidase S8/S53 domain"/>
    <property type="match status" value="1"/>
</dbReference>
<dbReference type="SUPFAM" id="SSF52743">
    <property type="entry name" value="Subtilisin-like"/>
    <property type="match status" value="1"/>
</dbReference>
<evidence type="ECO:0000256" key="3">
    <source>
        <dbReference type="ARBA" id="ARBA00022801"/>
    </source>
</evidence>
<organism evidence="10 11">
    <name type="scientific">Perkinsus chesapeaki</name>
    <name type="common">Clam parasite</name>
    <name type="synonym">Perkinsus andrewsi</name>
    <dbReference type="NCBI Taxonomy" id="330153"/>
    <lineage>
        <taxon>Eukaryota</taxon>
        <taxon>Sar</taxon>
        <taxon>Alveolata</taxon>
        <taxon>Perkinsozoa</taxon>
        <taxon>Perkinsea</taxon>
        <taxon>Perkinsida</taxon>
        <taxon>Perkinsidae</taxon>
        <taxon>Perkinsus</taxon>
    </lineage>
</organism>
<accession>A0A7J6KMY3</accession>
<keyword evidence="2" id="KW-0645">Protease</keyword>